<dbReference type="PRINTS" id="PR00046">
    <property type="entry name" value="SIGMA70FCT"/>
</dbReference>
<evidence type="ECO:0000256" key="6">
    <source>
        <dbReference type="HAMAP-Rule" id="MF_00963"/>
    </source>
</evidence>
<dbReference type="PROSITE" id="PS00715">
    <property type="entry name" value="SIGMA70_1"/>
    <property type="match status" value="1"/>
</dbReference>
<gene>
    <name evidence="11" type="primary">rpoD</name>
    <name evidence="6" type="synonym">sigA</name>
    <name evidence="11" type="ORF">NSPZN2_10318</name>
</gene>
<protein>
    <recommendedName>
        <fullName evidence="6">RNA polymerase sigma factor SigA</fullName>
    </recommendedName>
</protein>
<dbReference type="SUPFAM" id="SSF88946">
    <property type="entry name" value="Sigma2 domain of RNA polymerase sigma factors"/>
    <property type="match status" value="1"/>
</dbReference>
<dbReference type="InterPro" id="IPR007127">
    <property type="entry name" value="RNA_pol_sigma_70_r1_1"/>
</dbReference>
<dbReference type="InterPro" id="IPR036388">
    <property type="entry name" value="WH-like_DNA-bd_sf"/>
</dbReference>
<proteinExistence type="inferred from homology"/>
<dbReference type="Gene3D" id="1.10.601.10">
    <property type="entry name" value="RNA Polymerase Primary Sigma Factor"/>
    <property type="match status" value="1"/>
</dbReference>
<comment type="caution">
    <text evidence="11">The sequence shown here is derived from an EMBL/GenBank/DDBJ whole genome shotgun (WGS) entry which is preliminary data.</text>
</comment>
<organism evidence="11 12">
    <name type="scientific">Nitrospira defluvii</name>
    <dbReference type="NCBI Taxonomy" id="330214"/>
    <lineage>
        <taxon>Bacteria</taxon>
        <taxon>Pseudomonadati</taxon>
        <taxon>Nitrospirota</taxon>
        <taxon>Nitrospiria</taxon>
        <taxon>Nitrospirales</taxon>
        <taxon>Nitrospiraceae</taxon>
        <taxon>Nitrospira</taxon>
    </lineage>
</organism>
<dbReference type="InterPro" id="IPR009042">
    <property type="entry name" value="RNA_pol_sigma70_r1_2"/>
</dbReference>
<feature type="domain" description="RNA polymerase sigma-70" evidence="9">
    <location>
        <begin position="390"/>
        <end position="403"/>
    </location>
</feature>
<evidence type="ECO:0000256" key="1">
    <source>
        <dbReference type="ARBA" id="ARBA00022490"/>
    </source>
</evidence>
<comment type="similarity">
    <text evidence="6">Belongs to the sigma-70 factor family. RpoD/SigA subfamily.</text>
</comment>
<dbReference type="NCBIfam" id="TIGR02937">
    <property type="entry name" value="sigma70-ECF"/>
    <property type="match status" value="1"/>
</dbReference>
<dbReference type="Pfam" id="PF04539">
    <property type="entry name" value="Sigma70_r3"/>
    <property type="match status" value="1"/>
</dbReference>
<dbReference type="Proteomes" id="UP000675880">
    <property type="component" value="Unassembled WGS sequence"/>
</dbReference>
<comment type="subunit">
    <text evidence="6">Interacts transiently with the RNA polymerase catalytic core.</text>
</comment>
<evidence type="ECO:0000256" key="3">
    <source>
        <dbReference type="ARBA" id="ARBA00023082"/>
    </source>
</evidence>
<keyword evidence="7" id="KW-0175">Coiled coil</keyword>
<dbReference type="InterPro" id="IPR042189">
    <property type="entry name" value="RNA_pol_sigma_70_r1_1_sf"/>
</dbReference>
<comment type="subcellular location">
    <subcellularLocation>
        <location evidence="6">Cytoplasm</location>
    </subcellularLocation>
</comment>
<keyword evidence="5 6" id="KW-0804">Transcription</keyword>
<dbReference type="InterPro" id="IPR014284">
    <property type="entry name" value="RNA_pol_sigma-70_dom"/>
</dbReference>
<dbReference type="Gene3D" id="1.10.220.120">
    <property type="entry name" value="Sigma-70 factor, region 1.1"/>
    <property type="match status" value="1"/>
</dbReference>
<dbReference type="Pfam" id="PF04545">
    <property type="entry name" value="Sigma70_r4"/>
    <property type="match status" value="1"/>
</dbReference>
<feature type="region of interest" description="Sigma-70 factor domain-3" evidence="6">
    <location>
        <begin position="445"/>
        <end position="521"/>
    </location>
</feature>
<dbReference type="InterPro" id="IPR013325">
    <property type="entry name" value="RNA_pol_sigma_r2"/>
</dbReference>
<evidence type="ECO:0000256" key="4">
    <source>
        <dbReference type="ARBA" id="ARBA00023125"/>
    </source>
</evidence>
<dbReference type="InterPro" id="IPR050239">
    <property type="entry name" value="Sigma-70_RNA_pol_init_factors"/>
</dbReference>
<dbReference type="NCBIfam" id="TIGR02393">
    <property type="entry name" value="RpoD_Cterm"/>
    <property type="match status" value="1"/>
</dbReference>
<accession>A0ABN7KH75</accession>
<dbReference type="CDD" id="cd06171">
    <property type="entry name" value="Sigma70_r4"/>
    <property type="match status" value="1"/>
</dbReference>
<dbReference type="Pfam" id="PF03979">
    <property type="entry name" value="Sigma70_r1_1"/>
    <property type="match status" value="1"/>
</dbReference>
<comment type="function">
    <text evidence="6">Sigma factors are initiation factors that promote the attachment of RNA polymerase to specific initiation sites and are then released. This sigma factor is the primary sigma factor during exponential growth.</text>
</comment>
<dbReference type="InterPro" id="IPR007630">
    <property type="entry name" value="RNA_pol_sigma70_r4"/>
</dbReference>
<evidence type="ECO:0000256" key="5">
    <source>
        <dbReference type="ARBA" id="ARBA00023163"/>
    </source>
</evidence>
<dbReference type="InterPro" id="IPR013324">
    <property type="entry name" value="RNA_pol_sigma_r3/r4-like"/>
</dbReference>
<feature type="DNA-binding region" description="H-T-H motif" evidence="6">
    <location>
        <begin position="560"/>
        <end position="579"/>
    </location>
</feature>
<evidence type="ECO:0000256" key="8">
    <source>
        <dbReference type="SAM" id="MobiDB-lite"/>
    </source>
</evidence>
<dbReference type="InterPro" id="IPR007627">
    <property type="entry name" value="RNA_pol_sigma70_r2"/>
</dbReference>
<dbReference type="InterPro" id="IPR000943">
    <property type="entry name" value="RNA_pol_sigma70"/>
</dbReference>
<dbReference type="SUPFAM" id="SSF88659">
    <property type="entry name" value="Sigma3 and sigma4 domains of RNA polymerase sigma factors"/>
    <property type="match status" value="2"/>
</dbReference>
<feature type="domain" description="RNA polymerase sigma-70" evidence="10">
    <location>
        <begin position="559"/>
        <end position="585"/>
    </location>
</feature>
<evidence type="ECO:0000313" key="11">
    <source>
        <dbReference type="EMBL" id="CAE6693055.1"/>
    </source>
</evidence>
<feature type="region of interest" description="Sigma-70 factor domain-2" evidence="6">
    <location>
        <begin position="366"/>
        <end position="436"/>
    </location>
</feature>
<sequence>MPKQELLGEVKKLINLGKEKGFLTYDDLNSTLPADVVSSDQFSTIMTMFGEMDIEIVESAETERAPKAAESDDTIEESEEADSSEENEKEIDLTPGALSRTDDPVRLYLKEMGSVALLSREGEIEIAKRIEEGKKDIATVVYGLPMTLEFVLNLRDQLKNGKIDVREIVPVVETEEDFEEEAVEKDYEELRVKTLDSLNAVRKVSASLKDLYDKARHVGADPEKLKKLRKQIDTVRGQVVDKMESVNLHGVLKDRMTQRVRDLNLLFRQAEREVTSCQRRLGVGGEAGAELLRKLCRTHKDVLAVKRRTGLSEEVLQDIKKHYQAAKGRIRQLEEEEALISAEEIKDAVKHLDVAEEKVKRGKAELVEANLRLVVSIAKKYTNRGLQFLDLIQEGNIGLMKAVDKFEYKRGYKFSTYATWWIRQAITRAIADQARTIRIPVHMIETINKLIRTSRHLVQKLGREPTPEEIAERMDLPLDKVRKILKIAREPISLETPIGEEEDSHLGDFIEDKKAVSPLEAAIRYDLQRQINGALETLTPREEKVLRKRFGIGEATDHTLEEVGQDFEVTRERIRQIEAKALRKLRHPSRSKKLRSFVESL</sequence>
<dbReference type="PANTHER" id="PTHR30603">
    <property type="entry name" value="RNA POLYMERASE SIGMA FACTOR RPO"/>
    <property type="match status" value="1"/>
</dbReference>
<dbReference type="PANTHER" id="PTHR30603:SF60">
    <property type="entry name" value="RNA POLYMERASE SIGMA FACTOR RPOD"/>
    <property type="match status" value="1"/>
</dbReference>
<dbReference type="HAMAP" id="MF_00963">
    <property type="entry name" value="Sigma70_RpoD_SigA"/>
    <property type="match status" value="1"/>
</dbReference>
<keyword evidence="1 6" id="KW-0963">Cytoplasm</keyword>
<dbReference type="PROSITE" id="PS00716">
    <property type="entry name" value="SIGMA70_2"/>
    <property type="match status" value="1"/>
</dbReference>
<keyword evidence="3 6" id="KW-0731">Sigma factor</keyword>
<keyword evidence="2 6" id="KW-0805">Transcription regulation</keyword>
<evidence type="ECO:0000259" key="9">
    <source>
        <dbReference type="PROSITE" id="PS00715"/>
    </source>
</evidence>
<feature type="region of interest" description="Disordered" evidence="8">
    <location>
        <begin position="61"/>
        <end position="98"/>
    </location>
</feature>
<keyword evidence="12" id="KW-1185">Reference proteome</keyword>
<feature type="coiled-coil region" evidence="7">
    <location>
        <begin position="253"/>
        <end position="280"/>
    </location>
</feature>
<dbReference type="Gene3D" id="1.10.10.10">
    <property type="entry name" value="Winged helix-like DNA-binding domain superfamily/Winged helix DNA-binding domain"/>
    <property type="match status" value="2"/>
</dbReference>
<keyword evidence="4 6" id="KW-0238">DNA-binding</keyword>
<dbReference type="EMBL" id="CAJNBJ010000001">
    <property type="protein sequence ID" value="CAE6693055.1"/>
    <property type="molecule type" value="Genomic_DNA"/>
</dbReference>
<dbReference type="InterPro" id="IPR012760">
    <property type="entry name" value="RNA_pol_sigma_RpoD_C"/>
</dbReference>
<feature type="coiled-coil region" evidence="7">
    <location>
        <begin position="316"/>
        <end position="372"/>
    </location>
</feature>
<evidence type="ECO:0000256" key="7">
    <source>
        <dbReference type="SAM" id="Coils"/>
    </source>
</evidence>
<feature type="short sequence motif" description="Interaction with polymerase core subunit RpoC" evidence="6">
    <location>
        <begin position="390"/>
        <end position="393"/>
    </location>
</feature>
<feature type="region of interest" description="Sigma-70 factor domain-4" evidence="6">
    <location>
        <begin position="534"/>
        <end position="587"/>
    </location>
</feature>
<dbReference type="Pfam" id="PF04542">
    <property type="entry name" value="Sigma70_r2"/>
    <property type="match status" value="1"/>
</dbReference>
<evidence type="ECO:0000259" key="10">
    <source>
        <dbReference type="PROSITE" id="PS00716"/>
    </source>
</evidence>
<dbReference type="InterPro" id="IPR028630">
    <property type="entry name" value="Sigma70_RpoD"/>
</dbReference>
<feature type="compositionally biased region" description="Acidic residues" evidence="8">
    <location>
        <begin position="71"/>
        <end position="89"/>
    </location>
</feature>
<feature type="compositionally biased region" description="Basic and acidic residues" evidence="8">
    <location>
        <begin position="61"/>
        <end position="70"/>
    </location>
</feature>
<dbReference type="NCBIfam" id="NF004208">
    <property type="entry name" value="PRK05658.1"/>
    <property type="match status" value="1"/>
</dbReference>
<dbReference type="Pfam" id="PF00140">
    <property type="entry name" value="Sigma70_r1_2"/>
    <property type="match status" value="1"/>
</dbReference>
<name>A0ABN7KH75_9BACT</name>
<evidence type="ECO:0000256" key="2">
    <source>
        <dbReference type="ARBA" id="ARBA00023015"/>
    </source>
</evidence>
<dbReference type="InterPro" id="IPR007624">
    <property type="entry name" value="RNA_pol_sigma70_r3"/>
</dbReference>
<reference evidence="11 12" key="1">
    <citation type="submission" date="2021-02" db="EMBL/GenBank/DDBJ databases">
        <authorList>
            <person name="Han P."/>
        </authorList>
    </citation>
    <scope>NUCLEOTIDE SEQUENCE [LARGE SCALE GENOMIC DNA]</scope>
    <source>
        <strain evidence="11">Candidatus Nitrospira sp. ZN2</strain>
    </source>
</reference>
<dbReference type="RefSeq" id="WP_213040219.1">
    <property type="nucleotide sequence ID" value="NZ_CAJNBJ010000001.1"/>
</dbReference>
<evidence type="ECO:0000313" key="12">
    <source>
        <dbReference type="Proteomes" id="UP000675880"/>
    </source>
</evidence>